<name>M5G3W5_DACPD</name>
<dbReference type="SMART" id="SM00784">
    <property type="entry name" value="SPT2"/>
    <property type="match status" value="1"/>
</dbReference>
<gene>
    <name evidence="4" type="ORF">DACRYDRAFT_114250</name>
</gene>
<keyword evidence="2" id="KW-0175">Coiled coil</keyword>
<dbReference type="Proteomes" id="UP000030653">
    <property type="component" value="Unassembled WGS sequence"/>
</dbReference>
<dbReference type="HOGENOM" id="CLU_046161_0_0_1"/>
<evidence type="ECO:0000256" key="1">
    <source>
        <dbReference type="ARBA" id="ARBA00006461"/>
    </source>
</evidence>
<feature type="region of interest" description="Disordered" evidence="3">
    <location>
        <begin position="218"/>
        <end position="489"/>
    </location>
</feature>
<dbReference type="EMBL" id="JH795857">
    <property type="protein sequence ID" value="EJU04941.1"/>
    <property type="molecule type" value="Genomic_DNA"/>
</dbReference>
<feature type="compositionally biased region" description="Basic and acidic residues" evidence="3">
    <location>
        <begin position="127"/>
        <end position="144"/>
    </location>
</feature>
<evidence type="ECO:0008006" key="6">
    <source>
        <dbReference type="Google" id="ProtNLM"/>
    </source>
</evidence>
<feature type="region of interest" description="Disordered" evidence="3">
    <location>
        <begin position="67"/>
        <end position="163"/>
    </location>
</feature>
<feature type="compositionally biased region" description="Polar residues" evidence="3">
    <location>
        <begin position="398"/>
        <end position="407"/>
    </location>
</feature>
<dbReference type="OrthoDB" id="6259853at2759"/>
<dbReference type="GeneID" id="63684846"/>
<feature type="compositionally biased region" description="Low complexity" evidence="3">
    <location>
        <begin position="351"/>
        <end position="371"/>
    </location>
</feature>
<dbReference type="RefSeq" id="XP_040631835.1">
    <property type="nucleotide sequence ID" value="XM_040769784.1"/>
</dbReference>
<dbReference type="STRING" id="1858805.M5G3W5"/>
<proteinExistence type="inferred from homology"/>
<feature type="compositionally biased region" description="Basic and acidic residues" evidence="3">
    <location>
        <begin position="502"/>
        <end position="518"/>
    </location>
</feature>
<feature type="compositionally biased region" description="Basic and acidic residues" evidence="3">
    <location>
        <begin position="24"/>
        <end position="45"/>
    </location>
</feature>
<comment type="similarity">
    <text evidence="1">Belongs to the SPT2 family.</text>
</comment>
<feature type="compositionally biased region" description="Low complexity" evidence="3">
    <location>
        <begin position="1"/>
        <end position="23"/>
    </location>
</feature>
<dbReference type="InterPro" id="IPR013256">
    <property type="entry name" value="Chromatin_SPT2"/>
</dbReference>
<reference evidence="4 5" key="1">
    <citation type="journal article" date="2012" name="Science">
        <title>The Paleozoic origin of enzymatic lignin decomposition reconstructed from 31 fungal genomes.</title>
        <authorList>
            <person name="Floudas D."/>
            <person name="Binder M."/>
            <person name="Riley R."/>
            <person name="Barry K."/>
            <person name="Blanchette R.A."/>
            <person name="Henrissat B."/>
            <person name="Martinez A.T."/>
            <person name="Otillar R."/>
            <person name="Spatafora J.W."/>
            <person name="Yadav J.S."/>
            <person name="Aerts A."/>
            <person name="Benoit I."/>
            <person name="Boyd A."/>
            <person name="Carlson A."/>
            <person name="Copeland A."/>
            <person name="Coutinho P.M."/>
            <person name="de Vries R.P."/>
            <person name="Ferreira P."/>
            <person name="Findley K."/>
            <person name="Foster B."/>
            <person name="Gaskell J."/>
            <person name="Glotzer D."/>
            <person name="Gorecki P."/>
            <person name="Heitman J."/>
            <person name="Hesse C."/>
            <person name="Hori C."/>
            <person name="Igarashi K."/>
            <person name="Jurgens J.A."/>
            <person name="Kallen N."/>
            <person name="Kersten P."/>
            <person name="Kohler A."/>
            <person name="Kuees U."/>
            <person name="Kumar T.K.A."/>
            <person name="Kuo A."/>
            <person name="LaButti K."/>
            <person name="Larrondo L.F."/>
            <person name="Lindquist E."/>
            <person name="Ling A."/>
            <person name="Lombard V."/>
            <person name="Lucas S."/>
            <person name="Lundell T."/>
            <person name="Martin R."/>
            <person name="McLaughlin D.J."/>
            <person name="Morgenstern I."/>
            <person name="Morin E."/>
            <person name="Murat C."/>
            <person name="Nagy L.G."/>
            <person name="Nolan M."/>
            <person name="Ohm R.A."/>
            <person name="Patyshakuliyeva A."/>
            <person name="Rokas A."/>
            <person name="Ruiz-Duenas F.J."/>
            <person name="Sabat G."/>
            <person name="Salamov A."/>
            <person name="Samejima M."/>
            <person name="Schmutz J."/>
            <person name="Slot J.C."/>
            <person name="St John F."/>
            <person name="Stenlid J."/>
            <person name="Sun H."/>
            <person name="Sun S."/>
            <person name="Syed K."/>
            <person name="Tsang A."/>
            <person name="Wiebenga A."/>
            <person name="Young D."/>
            <person name="Pisabarro A."/>
            <person name="Eastwood D.C."/>
            <person name="Martin F."/>
            <person name="Cullen D."/>
            <person name="Grigoriev I.V."/>
            <person name="Hibbett D.S."/>
        </authorList>
    </citation>
    <scope>NUCLEOTIDE SEQUENCE [LARGE SCALE GENOMIC DNA]</scope>
    <source>
        <strain evidence="4 5">DJM-731 SS1</strain>
    </source>
</reference>
<feature type="compositionally biased region" description="Low complexity" evidence="3">
    <location>
        <begin position="108"/>
        <end position="120"/>
    </location>
</feature>
<feature type="compositionally biased region" description="Basic and acidic residues" evidence="3">
    <location>
        <begin position="423"/>
        <end position="458"/>
    </location>
</feature>
<evidence type="ECO:0000256" key="2">
    <source>
        <dbReference type="ARBA" id="ARBA00023054"/>
    </source>
</evidence>
<feature type="compositionally biased region" description="Acidic residues" evidence="3">
    <location>
        <begin position="477"/>
        <end position="486"/>
    </location>
</feature>
<feature type="compositionally biased region" description="Basic residues" evidence="3">
    <location>
        <begin position="519"/>
        <end position="530"/>
    </location>
</feature>
<accession>M5G3W5</accession>
<feature type="region of interest" description="Disordered" evidence="3">
    <location>
        <begin position="1"/>
        <end position="45"/>
    </location>
</feature>
<evidence type="ECO:0000313" key="5">
    <source>
        <dbReference type="Proteomes" id="UP000030653"/>
    </source>
</evidence>
<dbReference type="AlphaFoldDB" id="M5G3W5"/>
<feature type="compositionally biased region" description="Basic and acidic residues" evidence="3">
    <location>
        <begin position="67"/>
        <end position="91"/>
    </location>
</feature>
<feature type="region of interest" description="Disordered" evidence="3">
    <location>
        <begin position="502"/>
        <end position="530"/>
    </location>
</feature>
<sequence length="530" mass="59551">MSSFAALAKAAQTQQAATIAQQKAAEEAQARKADSARKAEEQRRKDIAALRAKQLEAIEREKQKLEAKRLEREQAERERGSEFKEKQDLKKRLNGSSRGAESPKPSAERVSAGGSRARSSTPVGLTLEERRRAIFERQTRDASHRKSGIRTTKSVRGLGDGDVRVVTDPHAVSLSTSTSVSDGLTARQRLAMLPVTLTKLNTEKRDLRGPLEIQMELQKQRAAAGEGDPVGFREEKKREEMVRRERAMKAKQERLMREMSGMKKVLSEDEAGREVGESDEERKDVEKPKEKERPKEKDKDKHHDGSREGDKDKDKERPKDLPLTAQKPNGAPRASLAVGTSSPRPRDKPLTSVAPPRPASASQSSSVTTKSFLVSASTSKTVVDGPSKPQRPADTKRTAVSSSAIQSTKRKRTPSDEYTSEEEDRHYKKQSRADDRGRARHRRDSDAGLHGETRRALDDVLSMFRRGGQQRDQRWSDDDDDMEATGEDLWREEKASERLARLEDEREAAEEAKHEAEKRRKRLQMMKGGK</sequence>
<dbReference type="OMA" id="GTKKRDH"/>
<protein>
    <recommendedName>
        <fullName evidence="6">SPT2-domain-containing protein</fullName>
    </recommendedName>
</protein>
<evidence type="ECO:0000256" key="3">
    <source>
        <dbReference type="SAM" id="MobiDB-lite"/>
    </source>
</evidence>
<feature type="compositionally biased region" description="Basic and acidic residues" evidence="3">
    <location>
        <begin position="231"/>
        <end position="320"/>
    </location>
</feature>
<evidence type="ECO:0000313" key="4">
    <source>
        <dbReference type="EMBL" id="EJU04941.1"/>
    </source>
</evidence>
<dbReference type="Pfam" id="PF08243">
    <property type="entry name" value="SPT2"/>
    <property type="match status" value="1"/>
</dbReference>
<organism evidence="4 5">
    <name type="scientific">Dacryopinax primogenitus (strain DJM 731)</name>
    <name type="common">Brown rot fungus</name>
    <dbReference type="NCBI Taxonomy" id="1858805"/>
    <lineage>
        <taxon>Eukaryota</taxon>
        <taxon>Fungi</taxon>
        <taxon>Dikarya</taxon>
        <taxon>Basidiomycota</taxon>
        <taxon>Agaricomycotina</taxon>
        <taxon>Dacrymycetes</taxon>
        <taxon>Dacrymycetales</taxon>
        <taxon>Dacrymycetaceae</taxon>
        <taxon>Dacryopinax</taxon>
    </lineage>
</organism>
<feature type="compositionally biased region" description="Polar residues" evidence="3">
    <location>
        <begin position="372"/>
        <end position="381"/>
    </location>
</feature>
<keyword evidence="5" id="KW-1185">Reference proteome</keyword>